<protein>
    <recommendedName>
        <fullName evidence="4">Sigma-70 family RNA polymerase sigma factor</fullName>
    </recommendedName>
</protein>
<evidence type="ECO:0000313" key="3">
    <source>
        <dbReference type="Proteomes" id="UP001612928"/>
    </source>
</evidence>
<proteinExistence type="predicted"/>
<dbReference type="RefSeq" id="WP_397017877.1">
    <property type="nucleotide sequence ID" value="NZ_JBITMB010000001.1"/>
</dbReference>
<organism evidence="2 3">
    <name type="scientific">Nonomuraea indica</name>
    <dbReference type="NCBI Taxonomy" id="1581193"/>
    <lineage>
        <taxon>Bacteria</taxon>
        <taxon>Bacillati</taxon>
        <taxon>Actinomycetota</taxon>
        <taxon>Actinomycetes</taxon>
        <taxon>Streptosporangiales</taxon>
        <taxon>Streptosporangiaceae</taxon>
        <taxon>Nonomuraea</taxon>
    </lineage>
</organism>
<feature type="compositionally biased region" description="Polar residues" evidence="1">
    <location>
        <begin position="13"/>
        <end position="27"/>
    </location>
</feature>
<keyword evidence="3" id="KW-1185">Reference proteome</keyword>
<feature type="region of interest" description="Disordered" evidence="1">
    <location>
        <begin position="1"/>
        <end position="38"/>
    </location>
</feature>
<dbReference type="Proteomes" id="UP001612928">
    <property type="component" value="Unassembled WGS sequence"/>
</dbReference>
<evidence type="ECO:0000256" key="1">
    <source>
        <dbReference type="SAM" id="MobiDB-lite"/>
    </source>
</evidence>
<name>A0ABW7ZUX5_9ACTN</name>
<comment type="caution">
    <text evidence="2">The sequence shown here is derived from an EMBL/GenBank/DDBJ whole genome shotgun (WGS) entry which is preliminary data.</text>
</comment>
<accession>A0ABW7ZUX5</accession>
<dbReference type="EMBL" id="JBITMB010000001">
    <property type="protein sequence ID" value="MFI7438339.1"/>
    <property type="molecule type" value="Genomic_DNA"/>
</dbReference>
<evidence type="ECO:0000313" key="2">
    <source>
        <dbReference type="EMBL" id="MFI7438339.1"/>
    </source>
</evidence>
<gene>
    <name evidence="2" type="ORF">ACIBP5_00045</name>
</gene>
<reference evidence="2 3" key="1">
    <citation type="submission" date="2024-10" db="EMBL/GenBank/DDBJ databases">
        <title>The Natural Products Discovery Center: Release of the First 8490 Sequenced Strains for Exploring Actinobacteria Biosynthetic Diversity.</title>
        <authorList>
            <person name="Kalkreuter E."/>
            <person name="Kautsar S.A."/>
            <person name="Yang D."/>
            <person name="Bader C.D."/>
            <person name="Teijaro C.N."/>
            <person name="Fluegel L."/>
            <person name="Davis C.M."/>
            <person name="Simpson J.R."/>
            <person name="Lauterbach L."/>
            <person name="Steele A.D."/>
            <person name="Gui C."/>
            <person name="Meng S."/>
            <person name="Li G."/>
            <person name="Viehrig K."/>
            <person name="Ye F."/>
            <person name="Su P."/>
            <person name="Kiefer A.F."/>
            <person name="Nichols A."/>
            <person name="Cepeda A.J."/>
            <person name="Yan W."/>
            <person name="Fan B."/>
            <person name="Jiang Y."/>
            <person name="Adhikari A."/>
            <person name="Zheng C.-J."/>
            <person name="Schuster L."/>
            <person name="Cowan T.M."/>
            <person name="Smanski M.J."/>
            <person name="Chevrette M.G."/>
            <person name="De Carvalho L.P.S."/>
            <person name="Shen B."/>
        </authorList>
    </citation>
    <scope>NUCLEOTIDE SEQUENCE [LARGE SCALE GENOMIC DNA]</scope>
    <source>
        <strain evidence="2 3">NPDC049503</strain>
    </source>
</reference>
<sequence length="123" mass="13283">MRAVPLDSFALHRQTTPTREASMTGNDTTDEPAGPDAGLSAMRRLYEDVTMALQTMPDLQQAFSRATRLADDLRKMADGAALTRAKVAAQIHDAEDLSLAGLATKLGMSKARANQLLKAARDR</sequence>
<evidence type="ECO:0008006" key="4">
    <source>
        <dbReference type="Google" id="ProtNLM"/>
    </source>
</evidence>